<reference evidence="2 3" key="1">
    <citation type="journal article" date="2018" name="Environ. Microbiol.">
        <title>Isolation and genomic characterization of Novimethylophilus kurashikiensis gen. nov. sp. nov., a new lanthanide-dependent methylotrophic species of Methylophilaceae.</title>
        <authorList>
            <person name="Lv H."/>
            <person name="Sahin N."/>
            <person name="Tani A."/>
        </authorList>
    </citation>
    <scope>NUCLEOTIDE SEQUENCE [LARGE SCALE GENOMIC DNA]</scope>
    <source>
        <strain evidence="2 3">La2-4</strain>
    </source>
</reference>
<dbReference type="PANTHER" id="PTHR47619">
    <property type="entry name" value="METALLO-HYDROLASE YYCJ-RELATED"/>
    <property type="match status" value="1"/>
</dbReference>
<sequence>MRFALLGSGSAGNSLVVQEGHTTLLLDCGFSLRETILRLARLGLEPEQVSGLLLTHEHVDHSRGAYRFSGHFKAPLYITHGTRVMLEPPPDHLDLRIIDVHDTFTVQDIEVHPYPVPHDAREPAQYVFSNGQSRLGVLTDTGNSTPHIESMLTGCHALVLECNHDIDMLMTNPRYPYPLKQRIRGDYGHLDNMTSKALLSRLDNSSLRHIVAAHLSEKNNRPELARAALSEALNCSEDWINVATQTEGTGWLDLE</sequence>
<keyword evidence="3" id="KW-1185">Reference proteome</keyword>
<comment type="caution">
    <text evidence="2">The sequence shown here is derived from an EMBL/GenBank/DDBJ whole genome shotgun (WGS) entry which is preliminary data.</text>
</comment>
<evidence type="ECO:0000259" key="1">
    <source>
        <dbReference type="SMART" id="SM00849"/>
    </source>
</evidence>
<protein>
    <submittedName>
        <fullName evidence="2">MBL fold metallo-hydrolase</fullName>
    </submittedName>
</protein>
<accession>A0A2R5FB44</accession>
<dbReference type="SMART" id="SM00849">
    <property type="entry name" value="Lactamase_B"/>
    <property type="match status" value="1"/>
</dbReference>
<proteinExistence type="predicted"/>
<dbReference type="PANTHER" id="PTHR47619:SF1">
    <property type="entry name" value="EXODEOXYRIBONUCLEASE WALJ"/>
    <property type="match status" value="1"/>
</dbReference>
<dbReference type="EMBL" id="BDOQ01000006">
    <property type="protein sequence ID" value="GBG14123.1"/>
    <property type="molecule type" value="Genomic_DNA"/>
</dbReference>
<evidence type="ECO:0000313" key="2">
    <source>
        <dbReference type="EMBL" id="GBG14123.1"/>
    </source>
</evidence>
<feature type="domain" description="Metallo-beta-lactamase" evidence="1">
    <location>
        <begin position="11"/>
        <end position="214"/>
    </location>
</feature>
<dbReference type="InterPro" id="IPR001279">
    <property type="entry name" value="Metallo-B-lactamas"/>
</dbReference>
<dbReference type="Gene3D" id="3.60.15.10">
    <property type="entry name" value="Ribonuclease Z/Hydroxyacylglutathione hydrolase-like"/>
    <property type="match status" value="1"/>
</dbReference>
<organism evidence="2 3">
    <name type="scientific">Novimethylophilus kurashikiensis</name>
    <dbReference type="NCBI Taxonomy" id="1825523"/>
    <lineage>
        <taxon>Bacteria</taxon>
        <taxon>Pseudomonadati</taxon>
        <taxon>Pseudomonadota</taxon>
        <taxon>Betaproteobacteria</taxon>
        <taxon>Nitrosomonadales</taxon>
        <taxon>Methylophilaceae</taxon>
        <taxon>Novimethylophilus</taxon>
    </lineage>
</organism>
<dbReference type="Pfam" id="PF12706">
    <property type="entry name" value="Lactamase_B_2"/>
    <property type="match status" value="1"/>
</dbReference>
<dbReference type="AlphaFoldDB" id="A0A2R5FB44"/>
<dbReference type="OrthoDB" id="9803916at2"/>
<gene>
    <name evidence="2" type="ORF">NMK_1683</name>
</gene>
<dbReference type="SUPFAM" id="SSF56281">
    <property type="entry name" value="Metallo-hydrolase/oxidoreductase"/>
    <property type="match status" value="1"/>
</dbReference>
<dbReference type="RefSeq" id="WP_109015320.1">
    <property type="nucleotide sequence ID" value="NZ_BDOQ01000006.1"/>
</dbReference>
<name>A0A2R5FB44_9PROT</name>
<dbReference type="Proteomes" id="UP000245081">
    <property type="component" value="Unassembled WGS sequence"/>
</dbReference>
<dbReference type="InterPro" id="IPR036866">
    <property type="entry name" value="RibonucZ/Hydroxyglut_hydro"/>
</dbReference>
<dbReference type="GO" id="GO:0016787">
    <property type="term" value="F:hydrolase activity"/>
    <property type="evidence" value="ECO:0007669"/>
    <property type="project" value="UniProtKB-KW"/>
</dbReference>
<dbReference type="InterPro" id="IPR052533">
    <property type="entry name" value="WalJ/YycJ-like"/>
</dbReference>
<keyword evidence="2" id="KW-0378">Hydrolase</keyword>
<evidence type="ECO:0000313" key="3">
    <source>
        <dbReference type="Proteomes" id="UP000245081"/>
    </source>
</evidence>